<evidence type="ECO:0000313" key="2">
    <source>
        <dbReference type="EMBL" id="MCC5446900.1"/>
    </source>
</evidence>
<dbReference type="EMBL" id="QEFP01000001">
    <property type="protein sequence ID" value="PVU68911.1"/>
    <property type="molecule type" value="Genomic_DNA"/>
</dbReference>
<accession>A0A2T9WM49</accession>
<reference evidence="3" key="2">
    <citation type="submission" date="2017-05" db="EMBL/GenBank/DDBJ databases">
        <authorList>
            <person name="Song R."/>
            <person name="Chenine A.L."/>
            <person name="Ruprecht R.M."/>
        </authorList>
    </citation>
    <scope>NUCLEOTIDE SEQUENCE</scope>
    <source>
        <strain evidence="3">SCGC AB-777_F03</strain>
    </source>
</reference>
<sequence length="350" mass="39892">MKKLQTTGLGIFFILLGIIIFVYWAILPYQYKQYLIQQLINGTNITLSSSSNSSYTNISNQYVFQNIQLSKSQNYYYIASNYTIGIYTPVYYINLGTLNFETNIFYGTVSKTLYFYYSNNYNGINITAYSTCNNGNFNIYVNNYELYSGCQNGEISIFVPPNYLYNGDNELKIEFSPSSIIFNGNGVLNNINVNYLKFSSLNFNYYYISGDVYMFYDFCPYSPQNVELIVNGLSIPLSSCSGLFYLTPYLNVGENSISLVSSYPVNINNLYIESKSNIFYIAFPNNLTNYILDIIVGQGSGEVILNNNCIYNISSSVGAYAINIYNCLLPENLLEIKTDNYLEIDYLQIS</sequence>
<keyword evidence="1" id="KW-0472">Membrane</keyword>
<proteinExistence type="predicted"/>
<dbReference type="AlphaFoldDB" id="A0A2T9WM49"/>
<keyword evidence="1" id="KW-1133">Transmembrane helix</keyword>
<gene>
    <name evidence="3" type="ORF">DDW03_00040</name>
    <name evidence="2" type="ORF">DDW03_000570</name>
</gene>
<feature type="transmembrane region" description="Helical" evidence="1">
    <location>
        <begin position="7"/>
        <end position="26"/>
    </location>
</feature>
<evidence type="ECO:0000313" key="3">
    <source>
        <dbReference type="EMBL" id="PVU68911.1"/>
    </source>
</evidence>
<evidence type="ECO:0000256" key="1">
    <source>
        <dbReference type="SAM" id="Phobius"/>
    </source>
</evidence>
<comment type="caution">
    <text evidence="3">The sequence shown here is derived from an EMBL/GenBank/DDBJ whole genome shotgun (WGS) entry which is preliminary data.</text>
</comment>
<keyword evidence="1" id="KW-0812">Transmembrane</keyword>
<organism evidence="3">
    <name type="scientific">Nanobsidianus stetteri</name>
    <dbReference type="NCBI Taxonomy" id="1294122"/>
    <lineage>
        <taxon>Archaea</taxon>
        <taxon>Nanobdellota</taxon>
        <taxon>Candidatus Nanoarchaeia</taxon>
        <taxon>Nanoarchaeales</taxon>
        <taxon>Nanopusillaceae</taxon>
        <taxon>Candidatus Nanobsidianus</taxon>
    </lineage>
</organism>
<dbReference type="EMBL" id="QEFP02000004">
    <property type="protein sequence ID" value="MCC5446900.1"/>
    <property type="molecule type" value="Genomic_DNA"/>
</dbReference>
<reference evidence="2" key="3">
    <citation type="submission" date="2017-05" db="EMBL/GenBank/DDBJ databases">
        <authorList>
            <person name="Munson-Mcgee J.H."/>
        </authorList>
    </citation>
    <scope>NUCLEOTIDE SEQUENCE</scope>
    <source>
        <strain evidence="2">SCGC AB-777_F03</strain>
    </source>
</reference>
<dbReference type="RefSeq" id="WP_228615117.1">
    <property type="nucleotide sequence ID" value="NZ_QEFP02000004.1"/>
</dbReference>
<protein>
    <submittedName>
        <fullName evidence="3">Uncharacterized protein</fullName>
    </submittedName>
</protein>
<name>A0A2T9WM49_NANST</name>
<reference evidence="2" key="4">
    <citation type="submission" date="2021-11" db="EMBL/GenBank/DDBJ databases">
        <authorList>
            <person name="Munson-Mcgee J."/>
            <person name="Field E."/>
            <person name="Bateson M."/>
            <person name="Rooney C."/>
            <person name="Stepanauskas R."/>
            <person name="Young M."/>
        </authorList>
    </citation>
    <scope>NUCLEOTIDE SEQUENCE</scope>
    <source>
        <strain evidence="2">SCGC AB-777_F03</strain>
    </source>
</reference>
<dbReference type="Proteomes" id="UP000245509">
    <property type="component" value="Unassembled WGS sequence"/>
</dbReference>
<reference evidence="3" key="1">
    <citation type="journal article" date="2015" name="Appl. Environ. Microbiol.">
        <title>Nanoarchaeota, Their Sulfolobales Host, and Nanoarchaeota Virus Distribution across Yellowstone National Park Hot Springs.</title>
        <authorList>
            <person name="Munson-McGee J.H."/>
            <person name="Field E.K."/>
            <person name="Bateson M."/>
            <person name="Rooney C."/>
            <person name="Stepanauskas R."/>
            <person name="Young M.J."/>
        </authorList>
    </citation>
    <scope>NUCLEOTIDE SEQUENCE [LARGE SCALE GENOMIC DNA]</scope>
    <source>
        <strain evidence="3">SCGC AB-777_F03</strain>
    </source>
</reference>